<accession>A0A084EKT2</accession>
<dbReference type="RefSeq" id="WP_037519958.1">
    <property type="nucleotide sequence ID" value="NZ_JGVR01000015.1"/>
</dbReference>
<sequence length="308" mass="33179">MRLTAFPSRWLSAGLLLLGAWGQAQPVTAREPANIAANVAPALWQVKDDDTTIYLFGTVHVLKPGIDWFKGGVKQAFDASDELVLEIIEPENPGEMAQMMAGKAMATDRVALSTRLAPDAAQKYRAAMVAAGVPWQSFEAFNPWMAGMILSVAPLQKLGYQSDIGAEKILRAAAEKAGKKVGALETVEQQLNFFADLPMAQQVQFLNATVEGMDGMEGEFAALLNHWQTGQPEKLADEMNDSLKATPELAQVLLINRNANWAKWIKARLDQPGTVFVAVGAGHLAGKGSVQDQLKALGIASARVKQGE</sequence>
<dbReference type="PATRIC" id="fig|13690.10.peg.2672"/>
<proteinExistence type="predicted"/>
<keyword evidence="1" id="KW-0732">Signal</keyword>
<name>A0A084EKT2_SPHYA</name>
<dbReference type="eggNOG" id="COG3735">
    <property type="taxonomic scope" value="Bacteria"/>
</dbReference>
<comment type="caution">
    <text evidence="2">The sequence shown here is derived from an EMBL/GenBank/DDBJ whole genome shotgun (WGS) entry which is preliminary data.</text>
</comment>
<dbReference type="AlphaFoldDB" id="A0A084EKT2"/>
<dbReference type="PANTHER" id="PTHR40590">
    <property type="entry name" value="CYTOPLASMIC PROTEIN-RELATED"/>
    <property type="match status" value="1"/>
</dbReference>
<dbReference type="EMBL" id="JGVR01000015">
    <property type="protein sequence ID" value="KEZ18574.1"/>
    <property type="molecule type" value="Genomic_DNA"/>
</dbReference>
<protein>
    <submittedName>
        <fullName evidence="2">GumN-family protein</fullName>
    </submittedName>
</protein>
<evidence type="ECO:0000313" key="3">
    <source>
        <dbReference type="Proteomes" id="UP000028534"/>
    </source>
</evidence>
<dbReference type="CDD" id="cd14789">
    <property type="entry name" value="Tiki"/>
    <property type="match status" value="1"/>
</dbReference>
<dbReference type="Pfam" id="PF01963">
    <property type="entry name" value="TraB_PrgY_gumN"/>
    <property type="match status" value="1"/>
</dbReference>
<dbReference type="InterPro" id="IPR002816">
    <property type="entry name" value="TraB/PrgY/GumN_fam"/>
</dbReference>
<evidence type="ECO:0000313" key="2">
    <source>
        <dbReference type="EMBL" id="KEZ18574.1"/>
    </source>
</evidence>
<evidence type="ECO:0000256" key="1">
    <source>
        <dbReference type="SAM" id="SignalP"/>
    </source>
</evidence>
<dbReference type="PANTHER" id="PTHR40590:SF1">
    <property type="entry name" value="CYTOPLASMIC PROTEIN"/>
    <property type="match status" value="1"/>
</dbReference>
<gene>
    <name evidence="2" type="ORF">CP98_02606</name>
</gene>
<feature type="signal peptide" evidence="1">
    <location>
        <begin position="1"/>
        <end position="29"/>
    </location>
</feature>
<organism evidence="2 3">
    <name type="scientific">Sphingobium yanoikuyae</name>
    <name type="common">Sphingomonas yanoikuyae</name>
    <dbReference type="NCBI Taxonomy" id="13690"/>
    <lineage>
        <taxon>Bacteria</taxon>
        <taxon>Pseudomonadati</taxon>
        <taxon>Pseudomonadota</taxon>
        <taxon>Alphaproteobacteria</taxon>
        <taxon>Sphingomonadales</taxon>
        <taxon>Sphingomonadaceae</taxon>
        <taxon>Sphingobium</taxon>
    </lineage>
</organism>
<dbReference type="InterPro" id="IPR047111">
    <property type="entry name" value="YbaP-like"/>
</dbReference>
<dbReference type="STRING" id="13690.AX777_05365"/>
<reference evidence="2 3" key="1">
    <citation type="submission" date="2014-03" db="EMBL/GenBank/DDBJ databases">
        <title>Genome sequence of Sphingobium yanoikuyae B1.</title>
        <authorList>
            <person name="Gan H.M."/>
            <person name="Gan H.Y."/>
            <person name="Savka M.A."/>
        </authorList>
    </citation>
    <scope>NUCLEOTIDE SEQUENCE [LARGE SCALE GENOMIC DNA]</scope>
    <source>
        <strain evidence="2 3">B1</strain>
    </source>
</reference>
<dbReference type="Proteomes" id="UP000028534">
    <property type="component" value="Unassembled WGS sequence"/>
</dbReference>
<feature type="chain" id="PRO_5001774295" evidence="1">
    <location>
        <begin position="30"/>
        <end position="308"/>
    </location>
</feature>